<evidence type="ECO:0000313" key="1">
    <source>
        <dbReference type="EMBL" id="CAD8649015.1"/>
    </source>
</evidence>
<gene>
    <name evidence="1" type="ORF">POBO1169_LOCUS844</name>
</gene>
<dbReference type="InterPro" id="IPR011006">
    <property type="entry name" value="CheY-like_superfamily"/>
</dbReference>
<dbReference type="EMBL" id="HBFA01001721">
    <property type="protein sequence ID" value="CAD8649015.1"/>
    <property type="molecule type" value="Transcribed_RNA"/>
</dbReference>
<proteinExistence type="predicted"/>
<accession>A0A7S0MRE9</accession>
<feature type="non-terminal residue" evidence="1">
    <location>
        <position position="487"/>
    </location>
</feature>
<dbReference type="SUPFAM" id="SSF52172">
    <property type="entry name" value="CheY-like"/>
    <property type="match status" value="1"/>
</dbReference>
<name>A0A7S0MRE9_9CHLO</name>
<reference evidence="1" key="1">
    <citation type="submission" date="2021-01" db="EMBL/GenBank/DDBJ databases">
        <authorList>
            <person name="Corre E."/>
            <person name="Pelletier E."/>
            <person name="Niang G."/>
            <person name="Scheremetjew M."/>
            <person name="Finn R."/>
            <person name="Kale V."/>
            <person name="Holt S."/>
            <person name="Cochrane G."/>
            <person name="Meng A."/>
            <person name="Brown T."/>
            <person name="Cohen L."/>
        </authorList>
    </citation>
    <scope>NUCLEOTIDE SEQUENCE</scope>
    <source>
        <strain evidence="1">CCMP722</strain>
    </source>
</reference>
<dbReference type="AlphaFoldDB" id="A0A7S0MRE9"/>
<organism evidence="1">
    <name type="scientific">Pyramimonas obovata</name>
    <dbReference type="NCBI Taxonomy" id="1411642"/>
    <lineage>
        <taxon>Eukaryota</taxon>
        <taxon>Viridiplantae</taxon>
        <taxon>Chlorophyta</taxon>
        <taxon>Pyramimonadophyceae</taxon>
        <taxon>Pyramimonadales</taxon>
        <taxon>Pyramimonadaceae</taxon>
        <taxon>Pyramimonas</taxon>
        <taxon>Pyramimonas incertae sedis</taxon>
    </lineage>
</organism>
<protein>
    <submittedName>
        <fullName evidence="1">Uncharacterized protein</fullName>
    </submittedName>
</protein>
<sequence length="487" mass="52235">MQGVGDSKGGSWTSCGGLTSCSSNCTLSFLQQPDNQHEMICRAVYTFSGLSVEDCCYLLMNPVELPIWLNFVQRVQPDTTSDTGDPSKKPHIWKTREGFPYGGSLLRINHLIVERGGGKGVTCDAGFVPDVNTLDDDADHMLIRPRVVMHVSSGSNNTMAAMLVYKLVLKSALTTLPGSVASKFLQAYAAYSSQVAFKRLQSRATMLAAGIVSRNSGAGGLGGMLMSGEPQSTLGFPLMDEILVKSIPFEGTGAAGKPADYVEGLILATKDVLDAIGCGDAPPPRPRMGGISMDTTPGSLQPYMDLLFQHCAAASKKMRSAAAALPLLPDPQKAPVTEAPAVPPISALFVTHNPMASMEDVKMLEAMQFSITLCTFDEANKLLHARKAIEKLHIVLCESRTDTDQMADMQTLNVLEICRQQAQEALPVVVLAAQFSQEHLQAYIASDATTFLLTPLVKSACQCLFPYIIQRRRKVAAATKAESSGVA</sequence>